<dbReference type="Proteomes" id="UP000183567">
    <property type="component" value="Unassembled WGS sequence"/>
</dbReference>
<proteinExistence type="predicted"/>
<evidence type="ECO:0000313" key="2">
    <source>
        <dbReference type="Proteomes" id="UP000183567"/>
    </source>
</evidence>
<organism evidence="1 2">
    <name type="scientific">Rhizopogon vesiculosus</name>
    <dbReference type="NCBI Taxonomy" id="180088"/>
    <lineage>
        <taxon>Eukaryota</taxon>
        <taxon>Fungi</taxon>
        <taxon>Dikarya</taxon>
        <taxon>Basidiomycota</taxon>
        <taxon>Agaricomycotina</taxon>
        <taxon>Agaricomycetes</taxon>
        <taxon>Agaricomycetidae</taxon>
        <taxon>Boletales</taxon>
        <taxon>Suillineae</taxon>
        <taxon>Rhizopogonaceae</taxon>
        <taxon>Rhizopogon</taxon>
    </lineage>
</organism>
<evidence type="ECO:0000313" key="1">
    <source>
        <dbReference type="EMBL" id="OJA11891.1"/>
    </source>
</evidence>
<keyword evidence="2" id="KW-1185">Reference proteome</keyword>
<dbReference type="EMBL" id="LVVM01004885">
    <property type="protein sequence ID" value="OJA11891.1"/>
    <property type="molecule type" value="Genomic_DNA"/>
</dbReference>
<gene>
    <name evidence="1" type="ORF">AZE42_08956</name>
</gene>
<dbReference type="AlphaFoldDB" id="A0A1J8PVX3"/>
<dbReference type="OrthoDB" id="3994630at2759"/>
<protein>
    <recommendedName>
        <fullName evidence="3">C2H2-type domain-containing protein</fullName>
    </recommendedName>
</protein>
<name>A0A1J8PVX3_9AGAM</name>
<sequence>MTILTRFLDFLDEFLASHPSGVGMREEGTYRNRLDFQAISDEHTYPSLSQKSIPQRIQPVLGQPLEQEYGPLLQESVVANNAPLDLLPGTSGNTNYPLNVLIPHTFCEVQTFYQQPRPRVTQSCKKKMLCTWPGCSKTFRKDGRIRHVNETHLRVVKGVCARCGQAFKRPYLKRKHELACRVNTPT</sequence>
<evidence type="ECO:0008006" key="3">
    <source>
        <dbReference type="Google" id="ProtNLM"/>
    </source>
</evidence>
<accession>A0A1J8PVX3</accession>
<reference evidence="1 2" key="1">
    <citation type="submission" date="2016-03" db="EMBL/GenBank/DDBJ databases">
        <title>Comparative genomics of the ectomycorrhizal sister species Rhizopogon vinicolor and Rhizopogon vesiculosus (Basidiomycota: Boletales) reveals a divergence of the mating type B locus.</title>
        <authorList>
            <person name="Mujic A.B."/>
            <person name="Kuo A."/>
            <person name="Tritt A."/>
            <person name="Lipzen A."/>
            <person name="Chen C."/>
            <person name="Johnson J."/>
            <person name="Sharma A."/>
            <person name="Barry K."/>
            <person name="Grigoriev I.V."/>
            <person name="Spatafora J.W."/>
        </authorList>
    </citation>
    <scope>NUCLEOTIDE SEQUENCE [LARGE SCALE GENOMIC DNA]</scope>
    <source>
        <strain evidence="1 2">AM-OR11-056</strain>
    </source>
</reference>
<comment type="caution">
    <text evidence="1">The sequence shown here is derived from an EMBL/GenBank/DDBJ whole genome shotgun (WGS) entry which is preliminary data.</text>
</comment>